<dbReference type="PROSITE" id="PS00632">
    <property type="entry name" value="RIBOSOMAL_S4"/>
    <property type="match status" value="1"/>
</dbReference>
<dbReference type="CDD" id="cd00165">
    <property type="entry name" value="S4"/>
    <property type="match status" value="1"/>
</dbReference>
<evidence type="ECO:0000256" key="6">
    <source>
        <dbReference type="ARBA" id="ARBA00035254"/>
    </source>
</evidence>
<dbReference type="PROSITE" id="PS50889">
    <property type="entry name" value="S4"/>
    <property type="match status" value="1"/>
</dbReference>
<dbReference type="SMART" id="SM00363">
    <property type="entry name" value="S4"/>
    <property type="match status" value="1"/>
</dbReference>
<dbReference type="Pfam" id="PF01479">
    <property type="entry name" value="S4"/>
    <property type="match status" value="1"/>
</dbReference>
<dbReference type="Pfam" id="PF00163">
    <property type="entry name" value="Ribosomal_S4"/>
    <property type="match status" value="1"/>
</dbReference>
<dbReference type="InterPro" id="IPR001912">
    <property type="entry name" value="Ribosomal_uS4_N"/>
</dbReference>
<dbReference type="NCBIfam" id="TIGR01017">
    <property type="entry name" value="rpsD_bact"/>
    <property type="match status" value="1"/>
</dbReference>
<evidence type="ECO:0000256" key="4">
    <source>
        <dbReference type="ARBA" id="ARBA00022980"/>
    </source>
</evidence>
<keyword evidence="4 7" id="KW-0689">Ribosomal protein</keyword>
<accession>A0A1L8CR39</accession>
<evidence type="ECO:0000256" key="8">
    <source>
        <dbReference type="RuleBase" id="RU003699"/>
    </source>
</evidence>
<comment type="similarity">
    <text evidence="1 7 8">Belongs to the universal ribosomal protein uS4 family.</text>
</comment>
<dbReference type="SMART" id="SM01390">
    <property type="entry name" value="Ribosomal_S4"/>
    <property type="match status" value="1"/>
</dbReference>
<keyword evidence="3 7" id="KW-0694">RNA-binding</keyword>
<feature type="domain" description="RNA-binding S4" evidence="9">
    <location>
        <begin position="99"/>
        <end position="163"/>
    </location>
</feature>
<dbReference type="InterPro" id="IPR002942">
    <property type="entry name" value="S4_RNA-bd"/>
</dbReference>
<dbReference type="FunFam" id="1.10.1050.10:FF:000001">
    <property type="entry name" value="30S ribosomal protein S4"/>
    <property type="match status" value="1"/>
</dbReference>
<dbReference type="Gene3D" id="1.10.1050.10">
    <property type="entry name" value="Ribosomal Protein S4 Delta 41, Chain A, domain 1"/>
    <property type="match status" value="1"/>
</dbReference>
<dbReference type="Gene3D" id="3.10.290.10">
    <property type="entry name" value="RNA-binding S4 domain"/>
    <property type="match status" value="1"/>
</dbReference>
<evidence type="ECO:0000256" key="3">
    <source>
        <dbReference type="ARBA" id="ARBA00022884"/>
    </source>
</evidence>
<dbReference type="GO" id="GO:0042274">
    <property type="term" value="P:ribosomal small subunit biogenesis"/>
    <property type="evidence" value="ECO:0007669"/>
    <property type="project" value="TreeGrafter"/>
</dbReference>
<dbReference type="Proteomes" id="UP000231632">
    <property type="component" value="Unassembled WGS sequence"/>
</dbReference>
<evidence type="ECO:0000256" key="7">
    <source>
        <dbReference type="HAMAP-Rule" id="MF_01306"/>
    </source>
</evidence>
<keyword evidence="12" id="KW-1185">Reference proteome</keyword>
<protein>
    <recommendedName>
        <fullName evidence="6 7">Small ribosomal subunit protein uS4</fullName>
    </recommendedName>
</protein>
<dbReference type="FunFam" id="3.10.290.10:FF:000001">
    <property type="entry name" value="30S ribosomal protein S4"/>
    <property type="match status" value="1"/>
</dbReference>
<dbReference type="EMBL" id="BDFD01000030">
    <property type="protein sequence ID" value="GAV21380.1"/>
    <property type="molecule type" value="Genomic_DNA"/>
</dbReference>
<sequence length="209" mass="23986">MARYLEAKCRLCRREGEKLFIKGSKCHSDKCPIERRPYAPGMHGQNRRSKTSDYGLQLREKQKVKRIYGLQEKQFRSYFKDADRMPGVTGLNLLQLIEARLDNVVYRMGLATSRTEARQIVRHKLVKVNGRIANIPSFNVRVGSRLELVDDAKEHLRVNAATEAAGNLGTAEWMDVDLPTRQGTFRELPARDQLDAGIREQLIVELYSK</sequence>
<evidence type="ECO:0000256" key="5">
    <source>
        <dbReference type="ARBA" id="ARBA00023274"/>
    </source>
</evidence>
<dbReference type="RefSeq" id="WP_072660675.1">
    <property type="nucleotide sequence ID" value="NZ_BDFD01000030.1"/>
</dbReference>
<dbReference type="GO" id="GO:0006412">
    <property type="term" value="P:translation"/>
    <property type="evidence" value="ECO:0007669"/>
    <property type="project" value="UniProtKB-UniRule"/>
</dbReference>
<name>A0A1L8CR39_9PROT</name>
<dbReference type="STRING" id="1921010.MMIC_P2364"/>
<dbReference type="OrthoDB" id="5291498at2"/>
<dbReference type="GO" id="GO:0019843">
    <property type="term" value="F:rRNA binding"/>
    <property type="evidence" value="ECO:0007669"/>
    <property type="project" value="UniProtKB-UniRule"/>
</dbReference>
<feature type="domain" description="Small ribosomal subunit protein uS4 N-terminal" evidence="10">
    <location>
        <begin position="3"/>
        <end position="98"/>
    </location>
</feature>
<dbReference type="NCBIfam" id="NF003717">
    <property type="entry name" value="PRK05327.1"/>
    <property type="match status" value="1"/>
</dbReference>
<dbReference type="PANTHER" id="PTHR11831">
    <property type="entry name" value="30S 40S RIBOSOMAL PROTEIN"/>
    <property type="match status" value="1"/>
</dbReference>
<dbReference type="GO" id="GO:0015935">
    <property type="term" value="C:small ribosomal subunit"/>
    <property type="evidence" value="ECO:0007669"/>
    <property type="project" value="InterPro"/>
</dbReference>
<evidence type="ECO:0000256" key="2">
    <source>
        <dbReference type="ARBA" id="ARBA00022730"/>
    </source>
</evidence>
<dbReference type="PANTHER" id="PTHR11831:SF4">
    <property type="entry name" value="SMALL RIBOSOMAL SUBUNIT PROTEIN US4M"/>
    <property type="match status" value="1"/>
</dbReference>
<evidence type="ECO:0000259" key="10">
    <source>
        <dbReference type="SMART" id="SM01390"/>
    </source>
</evidence>
<organism evidence="11 12">
    <name type="scientific">Mariprofundus micogutta</name>
    <dbReference type="NCBI Taxonomy" id="1921010"/>
    <lineage>
        <taxon>Bacteria</taxon>
        <taxon>Pseudomonadati</taxon>
        <taxon>Pseudomonadota</taxon>
        <taxon>Candidatius Mariprofundia</taxon>
        <taxon>Mariprofundales</taxon>
        <taxon>Mariprofundaceae</taxon>
        <taxon>Mariprofundus</taxon>
    </lineage>
</organism>
<evidence type="ECO:0000313" key="12">
    <source>
        <dbReference type="Proteomes" id="UP000231632"/>
    </source>
</evidence>
<comment type="subunit">
    <text evidence="7">Part of the 30S ribosomal subunit. Contacts protein S5. The interaction surface between S4 and S5 is involved in control of translational fidelity.</text>
</comment>
<gene>
    <name evidence="7" type="primary">rpsD</name>
    <name evidence="11" type="ORF">MMIC_P2364</name>
</gene>
<reference evidence="11 12" key="1">
    <citation type="journal article" date="2017" name="Arch. Microbiol.">
        <title>Mariprofundus micogutta sp. nov., a novel iron-oxidizing zetaproteobacterium isolated from a deep-sea hydrothermal field at the Bayonnaise knoll of the Izu-Ogasawara arc, and a description of Mariprofundales ord. nov. and Zetaproteobacteria classis nov.</title>
        <authorList>
            <person name="Makita H."/>
            <person name="Tanaka E."/>
            <person name="Mitsunobu S."/>
            <person name="Miyazaki M."/>
            <person name="Nunoura T."/>
            <person name="Uematsu K."/>
            <person name="Takaki Y."/>
            <person name="Nishi S."/>
            <person name="Shimamura S."/>
            <person name="Takai K."/>
        </authorList>
    </citation>
    <scope>NUCLEOTIDE SEQUENCE [LARGE SCALE GENOMIC DNA]</scope>
    <source>
        <strain evidence="11 12">ET2</strain>
    </source>
</reference>
<proteinExistence type="inferred from homology"/>
<dbReference type="InterPro" id="IPR005709">
    <property type="entry name" value="Ribosomal_uS4_bac-type"/>
</dbReference>
<dbReference type="AlphaFoldDB" id="A0A1L8CR39"/>
<keyword evidence="2 7" id="KW-0699">rRNA-binding</keyword>
<comment type="caution">
    <text evidence="11">The sequence shown here is derived from an EMBL/GenBank/DDBJ whole genome shotgun (WGS) entry which is preliminary data.</text>
</comment>
<evidence type="ECO:0000259" key="9">
    <source>
        <dbReference type="SMART" id="SM00363"/>
    </source>
</evidence>
<dbReference type="InterPro" id="IPR036986">
    <property type="entry name" value="S4_RNA-bd_sf"/>
</dbReference>
<evidence type="ECO:0000256" key="1">
    <source>
        <dbReference type="ARBA" id="ARBA00007465"/>
    </source>
</evidence>
<dbReference type="SUPFAM" id="SSF55174">
    <property type="entry name" value="Alpha-L RNA-binding motif"/>
    <property type="match status" value="1"/>
</dbReference>
<keyword evidence="5 7" id="KW-0687">Ribonucleoprotein</keyword>
<comment type="function">
    <text evidence="7">With S5 and S12 plays an important role in translational accuracy.</text>
</comment>
<dbReference type="InterPro" id="IPR022801">
    <property type="entry name" value="Ribosomal_uS4"/>
</dbReference>
<dbReference type="InterPro" id="IPR018079">
    <property type="entry name" value="Ribosomal_uS4_CS"/>
</dbReference>
<evidence type="ECO:0000313" key="11">
    <source>
        <dbReference type="EMBL" id="GAV21380.1"/>
    </source>
</evidence>
<dbReference type="GO" id="GO:0003735">
    <property type="term" value="F:structural constituent of ribosome"/>
    <property type="evidence" value="ECO:0007669"/>
    <property type="project" value="InterPro"/>
</dbReference>
<dbReference type="HAMAP" id="MF_01306_B">
    <property type="entry name" value="Ribosomal_uS4_B"/>
    <property type="match status" value="1"/>
</dbReference>
<comment type="function">
    <text evidence="7">One of the primary rRNA binding proteins, it binds directly to 16S rRNA where it nucleates assembly of the body of the 30S subunit.</text>
</comment>